<organism evidence="1 2">
    <name type="scientific">Pluteus cervinus</name>
    <dbReference type="NCBI Taxonomy" id="181527"/>
    <lineage>
        <taxon>Eukaryota</taxon>
        <taxon>Fungi</taxon>
        <taxon>Dikarya</taxon>
        <taxon>Basidiomycota</taxon>
        <taxon>Agaricomycotina</taxon>
        <taxon>Agaricomycetes</taxon>
        <taxon>Agaricomycetidae</taxon>
        <taxon>Agaricales</taxon>
        <taxon>Pluteineae</taxon>
        <taxon>Pluteaceae</taxon>
        <taxon>Pluteus</taxon>
    </lineage>
</organism>
<accession>A0ACD3B7F5</accession>
<name>A0ACD3B7F5_9AGAR</name>
<gene>
    <name evidence="1" type="ORF">BDN72DRAFT_813918</name>
</gene>
<dbReference type="Proteomes" id="UP000308600">
    <property type="component" value="Unassembled WGS sequence"/>
</dbReference>
<keyword evidence="2" id="KW-1185">Reference proteome</keyword>
<dbReference type="EMBL" id="ML208272">
    <property type="protein sequence ID" value="TFK73929.1"/>
    <property type="molecule type" value="Genomic_DNA"/>
</dbReference>
<evidence type="ECO:0000313" key="2">
    <source>
        <dbReference type="Proteomes" id="UP000308600"/>
    </source>
</evidence>
<protein>
    <submittedName>
        <fullName evidence="1">Uncharacterized protein</fullName>
    </submittedName>
</protein>
<sequence length="864" mass="95399">MATSESTNLIDSLASDTDIVSWVNDALDQPYASRDSAVELAELDQHITHIISSLDIACEDSSSELERVIDDVSRGLPRLTYDLHFMKDSAVNLQGSLATARKKSGAVVPDQTAAALEQLQILDTIRSNMEVAREVLQDAESWSTLEMEVTALLSEQSFAKAAERLSEANRNVVIFQNTAEYDPRRTLMVSLQNQLEASLSSALVSAITAQDLGACREYFSIFCNIQREVEFRNYYNASRRTSLVSTWKDAQLVGCDDSSPRNAGTTFLEFLLKFYDAFSSLLNIERVSIPSIFPNPSQTLSSFIIAVLAALQPPFSQRLSAMMSYHGDEALKPTITAFQVTEKFVADVNKVIEKMQFTAISSPRLEEASLKAETSPMKPSHTRRRSSRMSISLRSGWQKSVLGDSLADVEWEQEVFQPFLDVQLDYESLERRILDHTFSKLASQGAGSEVNLTRVLKERVVDVFSSAEDSLGRCQALTYGYGAVGLVKALDKFFQAFVNAWTIHLRPAPSSNANIEETRVVDIDYSPQDWNNFQNILHRLSSLRVFSDRLSIFEGKLWSYIASVAANHKSFQSDPTNHPMTPSRGLTQLMEQSPLYSAELLALLEKGEAPTGREPLSGSGIRQTPLLALTRAEVSSFAKACQVALQDTILSPLQKYLSSYPTAPLWTASEDPTQKNSIASGDLQLPSFSIPPSETIQRVIQGLLNLPGLFEDYADDDALSFSLQSLPYLSNEVLKSLSESFVSSSLAPPIAPRSAALAPLRQLDSEVVSSIWLSSLGYNLLRHFSNTILPAIEALTPAGATQLSVDLESLSNVLRSLNVEPEQLGRWKSAVEMNKSEIGGGLRENSEDPVLLQVARMRGWANLK</sequence>
<reference evidence="1 2" key="1">
    <citation type="journal article" date="2019" name="Nat. Ecol. Evol.">
        <title>Megaphylogeny resolves global patterns of mushroom evolution.</title>
        <authorList>
            <person name="Varga T."/>
            <person name="Krizsan K."/>
            <person name="Foldi C."/>
            <person name="Dima B."/>
            <person name="Sanchez-Garcia M."/>
            <person name="Sanchez-Ramirez S."/>
            <person name="Szollosi G.J."/>
            <person name="Szarkandi J.G."/>
            <person name="Papp V."/>
            <person name="Albert L."/>
            <person name="Andreopoulos W."/>
            <person name="Angelini C."/>
            <person name="Antonin V."/>
            <person name="Barry K.W."/>
            <person name="Bougher N.L."/>
            <person name="Buchanan P."/>
            <person name="Buyck B."/>
            <person name="Bense V."/>
            <person name="Catcheside P."/>
            <person name="Chovatia M."/>
            <person name="Cooper J."/>
            <person name="Damon W."/>
            <person name="Desjardin D."/>
            <person name="Finy P."/>
            <person name="Geml J."/>
            <person name="Haridas S."/>
            <person name="Hughes K."/>
            <person name="Justo A."/>
            <person name="Karasinski D."/>
            <person name="Kautmanova I."/>
            <person name="Kiss B."/>
            <person name="Kocsube S."/>
            <person name="Kotiranta H."/>
            <person name="LaButti K.M."/>
            <person name="Lechner B.E."/>
            <person name="Liimatainen K."/>
            <person name="Lipzen A."/>
            <person name="Lukacs Z."/>
            <person name="Mihaltcheva S."/>
            <person name="Morgado L.N."/>
            <person name="Niskanen T."/>
            <person name="Noordeloos M.E."/>
            <person name="Ohm R.A."/>
            <person name="Ortiz-Santana B."/>
            <person name="Ovrebo C."/>
            <person name="Racz N."/>
            <person name="Riley R."/>
            <person name="Savchenko A."/>
            <person name="Shiryaev A."/>
            <person name="Soop K."/>
            <person name="Spirin V."/>
            <person name="Szebenyi C."/>
            <person name="Tomsovsky M."/>
            <person name="Tulloss R.E."/>
            <person name="Uehling J."/>
            <person name="Grigoriev I.V."/>
            <person name="Vagvolgyi C."/>
            <person name="Papp T."/>
            <person name="Martin F.M."/>
            <person name="Miettinen O."/>
            <person name="Hibbett D.S."/>
            <person name="Nagy L.G."/>
        </authorList>
    </citation>
    <scope>NUCLEOTIDE SEQUENCE [LARGE SCALE GENOMIC DNA]</scope>
    <source>
        <strain evidence="1 2">NL-1719</strain>
    </source>
</reference>
<proteinExistence type="predicted"/>
<evidence type="ECO:0000313" key="1">
    <source>
        <dbReference type="EMBL" id="TFK73929.1"/>
    </source>
</evidence>